<feature type="transmembrane region" description="Helical" evidence="10">
    <location>
        <begin position="760"/>
        <end position="788"/>
    </location>
</feature>
<dbReference type="PANTHER" id="PTHR43394:SF27">
    <property type="entry name" value="ATP-DEPENDENT TRANSLOCASE ABCB1-LIKE"/>
    <property type="match status" value="1"/>
</dbReference>
<dbReference type="EMBL" id="JAVRRD010000008">
    <property type="protein sequence ID" value="KAK5055907.1"/>
    <property type="molecule type" value="Genomic_DNA"/>
</dbReference>
<evidence type="ECO:0000256" key="5">
    <source>
        <dbReference type="ARBA" id="ARBA00022741"/>
    </source>
</evidence>
<feature type="transmembrane region" description="Helical" evidence="10">
    <location>
        <begin position="218"/>
        <end position="239"/>
    </location>
</feature>
<dbReference type="Pfam" id="PF00664">
    <property type="entry name" value="ABC_membrane"/>
    <property type="match status" value="2"/>
</dbReference>
<feature type="transmembrane region" description="Helical" evidence="10">
    <location>
        <begin position="121"/>
        <end position="143"/>
    </location>
</feature>
<gene>
    <name evidence="13" type="ORF">LTR84_012457</name>
</gene>
<feature type="transmembrane region" description="Helical" evidence="10">
    <location>
        <begin position="333"/>
        <end position="354"/>
    </location>
</feature>
<dbReference type="FunFam" id="3.40.50.300:FF:000251">
    <property type="entry name" value="ABC transporter B family member 19"/>
    <property type="match status" value="1"/>
</dbReference>
<dbReference type="FunFam" id="3.40.50.300:FF:000967">
    <property type="entry name" value="ABC multidrug transporter mdr4"/>
    <property type="match status" value="1"/>
</dbReference>
<dbReference type="SUPFAM" id="SSF90123">
    <property type="entry name" value="ABC transporter transmembrane region"/>
    <property type="match status" value="2"/>
</dbReference>
<evidence type="ECO:0000256" key="7">
    <source>
        <dbReference type="ARBA" id="ARBA00022989"/>
    </source>
</evidence>
<dbReference type="RefSeq" id="XP_064707877.1">
    <property type="nucleotide sequence ID" value="XM_064855977.1"/>
</dbReference>
<dbReference type="Gene3D" id="3.40.50.300">
    <property type="entry name" value="P-loop containing nucleotide triphosphate hydrolases"/>
    <property type="match status" value="3"/>
</dbReference>
<evidence type="ECO:0000256" key="9">
    <source>
        <dbReference type="SAM" id="MobiDB-lite"/>
    </source>
</evidence>
<keyword evidence="7 10" id="KW-1133">Transmembrane helix</keyword>
<feature type="transmembrane region" description="Helical" evidence="10">
    <location>
        <begin position="304"/>
        <end position="321"/>
    </location>
</feature>
<comment type="similarity">
    <text evidence="2">Belongs to the ABC transporter superfamily. ABCB family. Multidrug resistance exporter (TC 3.A.1.201) subfamily.</text>
</comment>
<protein>
    <submittedName>
        <fullName evidence="13">Uncharacterized protein</fullName>
    </submittedName>
</protein>
<proteinExistence type="inferred from homology"/>
<feature type="transmembrane region" description="Helical" evidence="10">
    <location>
        <begin position="946"/>
        <end position="966"/>
    </location>
</feature>
<evidence type="ECO:0000256" key="4">
    <source>
        <dbReference type="ARBA" id="ARBA00022692"/>
    </source>
</evidence>
<evidence type="ECO:0000256" key="1">
    <source>
        <dbReference type="ARBA" id="ARBA00004141"/>
    </source>
</evidence>
<dbReference type="GO" id="GO:0090374">
    <property type="term" value="P:oligopeptide export from mitochondrion"/>
    <property type="evidence" value="ECO:0007669"/>
    <property type="project" value="TreeGrafter"/>
</dbReference>
<dbReference type="CDD" id="cd03249">
    <property type="entry name" value="ABC_MTABC3_MDL1_MDL2"/>
    <property type="match status" value="2"/>
</dbReference>
<feature type="domain" description="ABC transporter" evidence="11">
    <location>
        <begin position="1051"/>
        <end position="1315"/>
    </location>
</feature>
<keyword evidence="14" id="KW-1185">Reference proteome</keyword>
<keyword evidence="8 10" id="KW-0472">Membrane</keyword>
<feature type="compositionally biased region" description="Basic and acidic residues" evidence="9">
    <location>
        <begin position="33"/>
        <end position="48"/>
    </location>
</feature>
<feature type="domain" description="ABC transmembrane type-1" evidence="12">
    <location>
        <begin position="73"/>
        <end position="362"/>
    </location>
</feature>
<dbReference type="PROSITE" id="PS50929">
    <property type="entry name" value="ABC_TM1F"/>
    <property type="match status" value="2"/>
</dbReference>
<dbReference type="InterPro" id="IPR003439">
    <property type="entry name" value="ABC_transporter-like_ATP-bd"/>
</dbReference>
<dbReference type="GO" id="GO:0005524">
    <property type="term" value="F:ATP binding"/>
    <property type="evidence" value="ECO:0007669"/>
    <property type="project" value="UniProtKB-KW"/>
</dbReference>
<evidence type="ECO:0000256" key="3">
    <source>
        <dbReference type="ARBA" id="ARBA00022448"/>
    </source>
</evidence>
<feature type="domain" description="ABC transmembrane type-1" evidence="12">
    <location>
        <begin position="716"/>
        <end position="1005"/>
    </location>
</feature>
<keyword evidence="6" id="KW-0067">ATP-binding</keyword>
<dbReference type="GO" id="GO:0016887">
    <property type="term" value="F:ATP hydrolysis activity"/>
    <property type="evidence" value="ECO:0007669"/>
    <property type="project" value="InterPro"/>
</dbReference>
<dbReference type="CDD" id="cd18577">
    <property type="entry name" value="ABC_6TM_Pgp_ABCB1_D1_like"/>
    <property type="match status" value="1"/>
</dbReference>
<dbReference type="InterPro" id="IPR036640">
    <property type="entry name" value="ABC1_TM_sf"/>
</dbReference>
<dbReference type="Proteomes" id="UP001358417">
    <property type="component" value="Unassembled WGS sequence"/>
</dbReference>
<dbReference type="GeneID" id="89980600"/>
<feature type="region of interest" description="Disordered" evidence="9">
    <location>
        <begin position="1"/>
        <end position="48"/>
    </location>
</feature>
<evidence type="ECO:0000259" key="12">
    <source>
        <dbReference type="PROSITE" id="PS50929"/>
    </source>
</evidence>
<dbReference type="GO" id="GO:0015421">
    <property type="term" value="F:ABC-type oligopeptide transporter activity"/>
    <property type="evidence" value="ECO:0007669"/>
    <property type="project" value="TreeGrafter"/>
</dbReference>
<dbReference type="SMART" id="SM00382">
    <property type="entry name" value="AAA"/>
    <property type="match status" value="2"/>
</dbReference>
<evidence type="ECO:0000313" key="13">
    <source>
        <dbReference type="EMBL" id="KAK5055907.1"/>
    </source>
</evidence>
<reference evidence="13 14" key="1">
    <citation type="submission" date="2023-08" db="EMBL/GenBank/DDBJ databases">
        <title>Black Yeasts Isolated from many extreme environments.</title>
        <authorList>
            <person name="Coleine C."/>
            <person name="Stajich J.E."/>
            <person name="Selbmann L."/>
        </authorList>
    </citation>
    <scope>NUCLEOTIDE SEQUENCE [LARGE SCALE GENOMIC DNA]</scope>
    <source>
        <strain evidence="13 14">CCFEE 5792</strain>
    </source>
</reference>
<evidence type="ECO:0000256" key="10">
    <source>
        <dbReference type="SAM" id="Phobius"/>
    </source>
</evidence>
<evidence type="ECO:0000256" key="8">
    <source>
        <dbReference type="ARBA" id="ARBA00023136"/>
    </source>
</evidence>
<feature type="compositionally biased region" description="Polar residues" evidence="9">
    <location>
        <begin position="1"/>
        <end position="11"/>
    </location>
</feature>
<dbReference type="InterPro" id="IPR011527">
    <property type="entry name" value="ABC1_TM_dom"/>
</dbReference>
<sequence>MKPDHTQSQMQPIDVDDVESAETHQEPVLVSSERQEESESGKPSKNSKDSSWKVYLRVWGYATSIDHAIRICGIIAALANGAALPLMTLVFGDMVDKFNAWGTGEVTPDDLMKAISRNSLWFTYLFIAILALSFLMNSCFRLTAIRSTKALRRDFVQSLIRQDVTYFDSCLPGTVATLISNNADLIENGLGERVGLAFEGVGQLLVSFIVAFARQWKLTFVVATMLPLTILIIGVAITLMTKVDVKVLDVYSKAGGIAEEGLSTMPIITAFGASNKLQVKYDDILQVAKNLGAKKGPIMGVQMSAQWSVTFVAYAIAWFYGVQLVARGEVSTGGRVITVLTSVLIGIISLTLIVPAIGEVAKASAAAQGLFEVIDRKSEIDPLDPRGEKPTTVLGQLRLDNVSFAYPSRPSVKVIDNLTLDFEAGKTTAVVGPSGSGKSTIVALISRWFDPSQGSVLLDGKNIKDLNIQWLRSQAGFVQQESVLFNDTILHNISHGLFGTPADDASDQEKFNLVKDACKQAFANDFVEELPEKFNTFVGDRGNLLSGGQKQRIAIARSIIRDPHILLLDEATSALDPTAEAIVQEAINNVAKARTTIMITHKVSTVQKADKIIVLSKGRLMEQGTHQQLLAKKGVYYELVAAQTLEKQQEVEDALDLPEVVETSSLSSYSFKETKKEVTEVSGTRIQAVDSTAKVKRWRSFTLLMKQQRHLWPLFLGGLIGSIGSGSVFPVQATIFSRAILIFQFDLPDEKHRLESRGNFWGLMFLALALGVLVFYAALGTFFTTLAFQVSSFYRSKYFCAMIGQDIGYFEQNSPSASISRLSTDPQRVQDLISPNLGFILLSLVNVFASCTLALAVGWKIAVVAIFGCLPPLFFAGFVRMRIDLTSQERLTKIYLESARFAAEAVASIRTVSSLTLEMKVVAKYNELLDTRSTQSLVQTTISNTLFAVTESLYLAILALVFWWGGKLLSQREYDVQQFFMVFIAVIFGGQAAGFMFGSTLQTTKALNATRDIMSLLQSRPPINTAKSVVHHTGTSTEEQSPPIANSNIAVEFRDVNFSYPSRPSFPVLQNLNLTIHKGESIGIAGASGSGKSTLIALIERFYDAGSGSILINDISIKDLDVHSHRARTGLVSQETTLYQGTIQENILLGIPTSQLPTISEEHIVQACRDANIHDFIQSLPEGYATQVGTRGVSLSGGQRQRLAIARALIRNPTLLLLDEATSALDSENERLVQQAIEAIAFRHSRDGDVPDDDGSGEVGRRATGKRTTIAVAHRLSTIQRCDRIFVLARGTVVEHGTHAELYARRGRYYRMVLAQSLDREVEV</sequence>
<accession>A0AAV9NEF3</accession>
<comment type="caution">
    <text evidence="13">The sequence shown here is derived from an EMBL/GenBank/DDBJ whole genome shotgun (WGS) entry which is preliminary data.</text>
</comment>
<evidence type="ECO:0000313" key="14">
    <source>
        <dbReference type="Proteomes" id="UP001358417"/>
    </source>
</evidence>
<feature type="transmembrane region" description="Helical" evidence="10">
    <location>
        <begin position="71"/>
        <end position="91"/>
    </location>
</feature>
<keyword evidence="5" id="KW-0547">Nucleotide-binding</keyword>
<dbReference type="PROSITE" id="PS50893">
    <property type="entry name" value="ABC_TRANSPORTER_2"/>
    <property type="match status" value="2"/>
</dbReference>
<dbReference type="InterPro" id="IPR003593">
    <property type="entry name" value="AAA+_ATPase"/>
</dbReference>
<dbReference type="PANTHER" id="PTHR43394">
    <property type="entry name" value="ATP-DEPENDENT PERMEASE MDL1, MITOCHONDRIAL"/>
    <property type="match status" value="1"/>
</dbReference>
<keyword evidence="4 10" id="KW-0812">Transmembrane</keyword>
<name>A0AAV9NEF3_9EURO</name>
<dbReference type="InterPro" id="IPR027417">
    <property type="entry name" value="P-loop_NTPase"/>
</dbReference>
<evidence type="ECO:0000259" key="11">
    <source>
        <dbReference type="PROSITE" id="PS50893"/>
    </source>
</evidence>
<feature type="transmembrane region" description="Helical" evidence="10">
    <location>
        <begin position="978"/>
        <end position="997"/>
    </location>
</feature>
<dbReference type="Gene3D" id="1.20.1560.10">
    <property type="entry name" value="ABC transporter type 1, transmembrane domain"/>
    <property type="match status" value="2"/>
</dbReference>
<feature type="transmembrane region" description="Helical" evidence="10">
    <location>
        <begin position="837"/>
        <end position="855"/>
    </location>
</feature>
<organism evidence="13 14">
    <name type="scientific">Exophiala bonariae</name>
    <dbReference type="NCBI Taxonomy" id="1690606"/>
    <lineage>
        <taxon>Eukaryota</taxon>
        <taxon>Fungi</taxon>
        <taxon>Dikarya</taxon>
        <taxon>Ascomycota</taxon>
        <taxon>Pezizomycotina</taxon>
        <taxon>Eurotiomycetes</taxon>
        <taxon>Chaetothyriomycetidae</taxon>
        <taxon>Chaetothyriales</taxon>
        <taxon>Herpotrichiellaceae</taxon>
        <taxon>Exophiala</taxon>
    </lineage>
</organism>
<dbReference type="SUPFAM" id="SSF52540">
    <property type="entry name" value="P-loop containing nucleoside triphosphate hydrolases"/>
    <property type="match status" value="2"/>
</dbReference>
<feature type="transmembrane region" description="Helical" evidence="10">
    <location>
        <begin position="861"/>
        <end position="881"/>
    </location>
</feature>
<comment type="subcellular location">
    <subcellularLocation>
        <location evidence="1">Membrane</location>
        <topology evidence="1">Multi-pass membrane protein</topology>
    </subcellularLocation>
</comment>
<dbReference type="PROSITE" id="PS00211">
    <property type="entry name" value="ABC_TRANSPORTER_1"/>
    <property type="match status" value="2"/>
</dbReference>
<feature type="transmembrane region" description="Helical" evidence="10">
    <location>
        <begin position="714"/>
        <end position="740"/>
    </location>
</feature>
<keyword evidence="3" id="KW-0813">Transport</keyword>
<dbReference type="GO" id="GO:0005743">
    <property type="term" value="C:mitochondrial inner membrane"/>
    <property type="evidence" value="ECO:0007669"/>
    <property type="project" value="TreeGrafter"/>
</dbReference>
<dbReference type="InterPro" id="IPR017871">
    <property type="entry name" value="ABC_transporter-like_CS"/>
</dbReference>
<evidence type="ECO:0000256" key="6">
    <source>
        <dbReference type="ARBA" id="ARBA00022840"/>
    </source>
</evidence>
<dbReference type="Pfam" id="PF00005">
    <property type="entry name" value="ABC_tran"/>
    <property type="match status" value="2"/>
</dbReference>
<feature type="domain" description="ABC transporter" evidence="11">
    <location>
        <begin position="397"/>
        <end position="642"/>
    </location>
</feature>
<evidence type="ECO:0000256" key="2">
    <source>
        <dbReference type="ARBA" id="ARBA00007577"/>
    </source>
</evidence>
<dbReference type="CDD" id="cd18578">
    <property type="entry name" value="ABC_6TM_Pgp_ABCB1_D2_like"/>
    <property type="match status" value="1"/>
</dbReference>
<dbReference type="InterPro" id="IPR039421">
    <property type="entry name" value="Type_1_exporter"/>
</dbReference>